<evidence type="ECO:0000256" key="3">
    <source>
        <dbReference type="ARBA" id="ARBA00014087"/>
    </source>
</evidence>
<keyword evidence="6" id="KW-0966">Cell projection</keyword>
<evidence type="ECO:0000256" key="6">
    <source>
        <dbReference type="ARBA" id="ARBA00023273"/>
    </source>
</evidence>
<evidence type="ECO:0000256" key="2">
    <source>
        <dbReference type="ARBA" id="ARBA00010841"/>
    </source>
</evidence>
<comment type="subcellular location">
    <subcellularLocation>
        <location evidence="1">Cell projection</location>
        <location evidence="1">Cilium</location>
    </subcellularLocation>
</comment>
<protein>
    <recommendedName>
        <fullName evidence="3">Cilia- and flagella-associated protein 157</fullName>
    </recommendedName>
</protein>
<evidence type="ECO:0000256" key="4">
    <source>
        <dbReference type="ARBA" id="ARBA00023054"/>
    </source>
</evidence>
<name>A0ABN7AQE8_9HEMI</name>
<keyword evidence="9" id="KW-1185">Reference proteome</keyword>
<dbReference type="EMBL" id="AP028911">
    <property type="protein sequence ID" value="BES92617.1"/>
    <property type="molecule type" value="Genomic_DNA"/>
</dbReference>
<dbReference type="InterPro" id="IPR038844">
    <property type="entry name" value="CFAP157"/>
</dbReference>
<proteinExistence type="inferred from homology"/>
<keyword evidence="5" id="KW-0969">Cilium</keyword>
<evidence type="ECO:0000313" key="8">
    <source>
        <dbReference type="EMBL" id="BES92617.1"/>
    </source>
</evidence>
<evidence type="ECO:0000256" key="7">
    <source>
        <dbReference type="SAM" id="Coils"/>
    </source>
</evidence>
<organism evidence="8 9">
    <name type="scientific">Nesidiocoris tenuis</name>
    <dbReference type="NCBI Taxonomy" id="355587"/>
    <lineage>
        <taxon>Eukaryota</taxon>
        <taxon>Metazoa</taxon>
        <taxon>Ecdysozoa</taxon>
        <taxon>Arthropoda</taxon>
        <taxon>Hexapoda</taxon>
        <taxon>Insecta</taxon>
        <taxon>Pterygota</taxon>
        <taxon>Neoptera</taxon>
        <taxon>Paraneoptera</taxon>
        <taxon>Hemiptera</taxon>
        <taxon>Heteroptera</taxon>
        <taxon>Panheteroptera</taxon>
        <taxon>Cimicomorpha</taxon>
        <taxon>Miridae</taxon>
        <taxon>Dicyphina</taxon>
        <taxon>Nesidiocoris</taxon>
    </lineage>
</organism>
<reference evidence="8 9" key="1">
    <citation type="submission" date="2023-09" db="EMBL/GenBank/DDBJ databases">
        <title>Nesidiocoris tenuis whole genome shotgun sequence.</title>
        <authorList>
            <person name="Shibata T."/>
            <person name="Shimoda M."/>
            <person name="Kobayashi T."/>
            <person name="Uehara T."/>
        </authorList>
    </citation>
    <scope>NUCLEOTIDE SEQUENCE [LARGE SCALE GENOMIC DNA]</scope>
    <source>
        <strain evidence="8 9">Japan</strain>
    </source>
</reference>
<sequence>MGKKGKGNKKKKDKEVKDTLPEVDKEYYEIQIADLNKKLSRLKTFMVKLEEENTNLKSELQQVERDRADVIAYLKRRLGEKSEEITELLERNHALVEEKKAENESFQELLASKDQEFKEVHDQLSAEIKLLNGKLSSLEEFREQKESLTAKYCQLEDKLRMTEEKAQEMEKEYEKANLINKDRLRQEMEEKLLQLSLDFQRVTQTKIDSTTQRVIKENIQISNELSKLLKSWHNLHQENENLRDQTRHIKIELSTEKSMVRRIMEKNVSLTQAMERLGEVTHQLENYGLEKEHLLGMIRDLQKREIELEESLKYSQDDVNRLLLVKHNQKAQIKKIEEEYCSINKQAMLCFKEIKLVSS</sequence>
<dbReference type="PANTHER" id="PTHR31954:SF1">
    <property type="entry name" value="CILIA- AND FLAGELLA-ASSOCIATED PROTEIN 157"/>
    <property type="match status" value="1"/>
</dbReference>
<keyword evidence="4 7" id="KW-0175">Coiled coil</keyword>
<accession>A0ABN7AQE8</accession>
<comment type="similarity">
    <text evidence="2">Belongs to the CFAP157 family.</text>
</comment>
<evidence type="ECO:0000256" key="1">
    <source>
        <dbReference type="ARBA" id="ARBA00004138"/>
    </source>
</evidence>
<evidence type="ECO:0000313" key="9">
    <source>
        <dbReference type="Proteomes" id="UP001307889"/>
    </source>
</evidence>
<dbReference type="Proteomes" id="UP001307889">
    <property type="component" value="Chromosome 3"/>
</dbReference>
<feature type="coiled-coil region" evidence="7">
    <location>
        <begin position="32"/>
        <end position="205"/>
    </location>
</feature>
<evidence type="ECO:0000256" key="5">
    <source>
        <dbReference type="ARBA" id="ARBA00023069"/>
    </source>
</evidence>
<gene>
    <name evidence="8" type="ORF">NTJ_05426</name>
</gene>
<dbReference type="PANTHER" id="PTHR31954">
    <property type="entry name" value="CILIA- AND FLAGELLA-ASSOCIATED PROTEIN 157"/>
    <property type="match status" value="1"/>
</dbReference>